<evidence type="ECO:0000313" key="2">
    <source>
        <dbReference type="Proteomes" id="UP000308600"/>
    </source>
</evidence>
<dbReference type="Proteomes" id="UP000308600">
    <property type="component" value="Unassembled WGS sequence"/>
</dbReference>
<protein>
    <submittedName>
        <fullName evidence="1">Uncharacterized protein</fullName>
    </submittedName>
</protein>
<reference evidence="1 2" key="1">
    <citation type="journal article" date="2019" name="Nat. Ecol. Evol.">
        <title>Megaphylogeny resolves global patterns of mushroom evolution.</title>
        <authorList>
            <person name="Varga T."/>
            <person name="Krizsan K."/>
            <person name="Foldi C."/>
            <person name="Dima B."/>
            <person name="Sanchez-Garcia M."/>
            <person name="Sanchez-Ramirez S."/>
            <person name="Szollosi G.J."/>
            <person name="Szarkandi J.G."/>
            <person name="Papp V."/>
            <person name="Albert L."/>
            <person name="Andreopoulos W."/>
            <person name="Angelini C."/>
            <person name="Antonin V."/>
            <person name="Barry K.W."/>
            <person name="Bougher N.L."/>
            <person name="Buchanan P."/>
            <person name="Buyck B."/>
            <person name="Bense V."/>
            <person name="Catcheside P."/>
            <person name="Chovatia M."/>
            <person name="Cooper J."/>
            <person name="Damon W."/>
            <person name="Desjardin D."/>
            <person name="Finy P."/>
            <person name="Geml J."/>
            <person name="Haridas S."/>
            <person name="Hughes K."/>
            <person name="Justo A."/>
            <person name="Karasinski D."/>
            <person name="Kautmanova I."/>
            <person name="Kiss B."/>
            <person name="Kocsube S."/>
            <person name="Kotiranta H."/>
            <person name="LaButti K.M."/>
            <person name="Lechner B.E."/>
            <person name="Liimatainen K."/>
            <person name="Lipzen A."/>
            <person name="Lukacs Z."/>
            <person name="Mihaltcheva S."/>
            <person name="Morgado L.N."/>
            <person name="Niskanen T."/>
            <person name="Noordeloos M.E."/>
            <person name="Ohm R.A."/>
            <person name="Ortiz-Santana B."/>
            <person name="Ovrebo C."/>
            <person name="Racz N."/>
            <person name="Riley R."/>
            <person name="Savchenko A."/>
            <person name="Shiryaev A."/>
            <person name="Soop K."/>
            <person name="Spirin V."/>
            <person name="Szebenyi C."/>
            <person name="Tomsovsky M."/>
            <person name="Tulloss R.E."/>
            <person name="Uehling J."/>
            <person name="Grigoriev I.V."/>
            <person name="Vagvolgyi C."/>
            <person name="Papp T."/>
            <person name="Martin F.M."/>
            <person name="Miettinen O."/>
            <person name="Hibbett D.S."/>
            <person name="Nagy L.G."/>
        </authorList>
    </citation>
    <scope>NUCLEOTIDE SEQUENCE [LARGE SCALE GENOMIC DNA]</scope>
    <source>
        <strain evidence="1 2">NL-1719</strain>
    </source>
</reference>
<gene>
    <name evidence="1" type="ORF">BDN72DRAFT_837009</name>
</gene>
<name>A0ACD3B2N1_9AGAR</name>
<keyword evidence="2" id="KW-1185">Reference proteome</keyword>
<proteinExistence type="predicted"/>
<dbReference type="EMBL" id="ML208292">
    <property type="protein sequence ID" value="TFK71877.1"/>
    <property type="molecule type" value="Genomic_DNA"/>
</dbReference>
<organism evidence="1 2">
    <name type="scientific">Pluteus cervinus</name>
    <dbReference type="NCBI Taxonomy" id="181527"/>
    <lineage>
        <taxon>Eukaryota</taxon>
        <taxon>Fungi</taxon>
        <taxon>Dikarya</taxon>
        <taxon>Basidiomycota</taxon>
        <taxon>Agaricomycotina</taxon>
        <taxon>Agaricomycetes</taxon>
        <taxon>Agaricomycetidae</taxon>
        <taxon>Agaricales</taxon>
        <taxon>Pluteineae</taxon>
        <taxon>Pluteaceae</taxon>
        <taxon>Pluteus</taxon>
    </lineage>
</organism>
<accession>A0ACD3B2N1</accession>
<sequence length="129" mass="14157">MLPFLSFPTELRLKIYGFYLQSTIIRIPGPPVPNTLALLSACRTIHQEASPEIISTATFSLWSTRDLICFLGSLSDDNLRALRHIAVCVTPYNFEGTAHGNLSSFGMAFGAINSKKSLSPYIGRSSSLF</sequence>
<evidence type="ECO:0000313" key="1">
    <source>
        <dbReference type="EMBL" id="TFK71877.1"/>
    </source>
</evidence>